<evidence type="ECO:0000259" key="1">
    <source>
        <dbReference type="Pfam" id="PF21837"/>
    </source>
</evidence>
<dbReference type="Proteomes" id="UP000294155">
    <property type="component" value="Unassembled WGS sequence"/>
</dbReference>
<proteinExistence type="predicted"/>
<dbReference type="OrthoDB" id="892854at2"/>
<keyword evidence="3" id="KW-1185">Reference proteome</keyword>
<sequence>MLSLTTAPPARWVTQDQLEESNFLCFWSDTLPYTFGARIQRLPEGPIGLGAIKPAVLSVSAEAGRLIGLGERIPIGTANQEAIGQFVIAAKEEQLSCDRPFGIQPIPVRERGTLTEDEQQLFTCIEHWVQQAHQLCSTLRDAFQLDFTRMGRVERNARMGMQGTVNGLCYAFHGIGCYFETNDLQVDVDFDSQGDWRGFDLWRVQTFIDCNYPQLALTSSSIEQGILELLRKKWLYQEGHSYSKFYYVPPVA</sequence>
<gene>
    <name evidence="2" type="ORF">EWM57_05350</name>
</gene>
<reference evidence="2 3" key="1">
    <citation type="submission" date="2019-02" db="EMBL/GenBank/DDBJ databases">
        <title>Bacterial novel species isolated from soil.</title>
        <authorList>
            <person name="Jung H.-Y."/>
        </authorList>
    </citation>
    <scope>NUCLEOTIDE SEQUENCE [LARGE SCALE GENOMIC DNA]</scope>
    <source>
        <strain evidence="2 3">1-3-3-3</strain>
    </source>
</reference>
<dbReference type="EMBL" id="SEWE01000008">
    <property type="protein sequence ID" value="RYU81806.1"/>
    <property type="molecule type" value="Genomic_DNA"/>
</dbReference>
<protein>
    <recommendedName>
        <fullName evidence="1">DUF6896 domain-containing protein</fullName>
    </recommendedName>
</protein>
<evidence type="ECO:0000313" key="3">
    <source>
        <dbReference type="Proteomes" id="UP000294155"/>
    </source>
</evidence>
<dbReference type="RefSeq" id="WP_129920110.1">
    <property type="nucleotide sequence ID" value="NZ_SEWE01000008.1"/>
</dbReference>
<name>A0A4Q5LDI7_9BACT</name>
<dbReference type="InterPro" id="IPR054191">
    <property type="entry name" value="DUF6896"/>
</dbReference>
<dbReference type="Pfam" id="PF21837">
    <property type="entry name" value="DUF6896"/>
    <property type="match status" value="1"/>
</dbReference>
<feature type="domain" description="DUF6896" evidence="1">
    <location>
        <begin position="123"/>
        <end position="247"/>
    </location>
</feature>
<organism evidence="2 3">
    <name type="scientific">Hymenobacter persicinus</name>
    <dbReference type="NCBI Taxonomy" id="2025506"/>
    <lineage>
        <taxon>Bacteria</taxon>
        <taxon>Pseudomonadati</taxon>
        <taxon>Bacteroidota</taxon>
        <taxon>Cytophagia</taxon>
        <taxon>Cytophagales</taxon>
        <taxon>Hymenobacteraceae</taxon>
        <taxon>Hymenobacter</taxon>
    </lineage>
</organism>
<evidence type="ECO:0000313" key="2">
    <source>
        <dbReference type="EMBL" id="RYU81806.1"/>
    </source>
</evidence>
<dbReference type="AlphaFoldDB" id="A0A4Q5LDI7"/>
<accession>A0A4Q5LDI7</accession>
<comment type="caution">
    <text evidence="2">The sequence shown here is derived from an EMBL/GenBank/DDBJ whole genome shotgun (WGS) entry which is preliminary data.</text>
</comment>